<name>B2A3Q5_NATTJ</name>
<evidence type="ECO:0000313" key="2">
    <source>
        <dbReference type="EMBL" id="ACB83681.1"/>
    </source>
</evidence>
<organism evidence="2 3">
    <name type="scientific">Natranaerobius thermophilus (strain ATCC BAA-1301 / DSM 18059 / JW/NM-WN-LF)</name>
    <dbReference type="NCBI Taxonomy" id="457570"/>
    <lineage>
        <taxon>Bacteria</taxon>
        <taxon>Bacillati</taxon>
        <taxon>Bacillota</taxon>
        <taxon>Clostridia</taxon>
        <taxon>Natranaerobiales</taxon>
        <taxon>Natranaerobiaceae</taxon>
        <taxon>Natranaerobius</taxon>
    </lineage>
</organism>
<dbReference type="Proteomes" id="UP000001683">
    <property type="component" value="Chromosome"/>
</dbReference>
<evidence type="ECO:0000313" key="3">
    <source>
        <dbReference type="Proteomes" id="UP000001683"/>
    </source>
</evidence>
<keyword evidence="3" id="KW-1185">Reference proteome</keyword>
<reference evidence="2 3" key="1">
    <citation type="submission" date="2008-04" db="EMBL/GenBank/DDBJ databases">
        <title>Complete sequence of chromosome of Natranaerobius thermophilus JW/NM-WN-LF.</title>
        <authorList>
            <consortium name="US DOE Joint Genome Institute"/>
            <person name="Copeland A."/>
            <person name="Lucas S."/>
            <person name="Lapidus A."/>
            <person name="Glavina del Rio T."/>
            <person name="Dalin E."/>
            <person name="Tice H."/>
            <person name="Bruce D."/>
            <person name="Goodwin L."/>
            <person name="Pitluck S."/>
            <person name="Chertkov O."/>
            <person name="Brettin T."/>
            <person name="Detter J.C."/>
            <person name="Han C."/>
            <person name="Kuske C.R."/>
            <person name="Schmutz J."/>
            <person name="Larimer F."/>
            <person name="Land M."/>
            <person name="Hauser L."/>
            <person name="Kyrpides N."/>
            <person name="Lykidis A."/>
            <person name="Mesbah N.M."/>
            <person name="Wiegel J."/>
        </authorList>
    </citation>
    <scope>NUCLEOTIDE SEQUENCE [LARGE SCALE GENOMIC DNA]</scope>
    <source>
        <strain evidence="3">ATCC BAA-1301 / DSM 18059 / JW/NM-WN-LF</strain>
    </source>
</reference>
<dbReference type="STRING" id="457570.Nther_0082"/>
<keyword evidence="1" id="KW-0812">Transmembrane</keyword>
<dbReference type="eggNOG" id="COG4684">
    <property type="taxonomic scope" value="Bacteria"/>
</dbReference>
<keyword evidence="1" id="KW-0472">Membrane</keyword>
<dbReference type="GO" id="GO:0022857">
    <property type="term" value="F:transmembrane transporter activity"/>
    <property type="evidence" value="ECO:0007669"/>
    <property type="project" value="InterPro"/>
</dbReference>
<dbReference type="RefSeq" id="WP_012446572.1">
    <property type="nucleotide sequence ID" value="NC_010718.1"/>
</dbReference>
<keyword evidence="1" id="KW-1133">Transmembrane helix</keyword>
<dbReference type="InParanoid" id="B2A3Q5"/>
<feature type="transmembrane region" description="Helical" evidence="1">
    <location>
        <begin position="14"/>
        <end position="34"/>
    </location>
</feature>
<accession>B2A3Q5</accession>
<proteinExistence type="predicted"/>
<evidence type="ECO:0000256" key="1">
    <source>
        <dbReference type="SAM" id="Phobius"/>
    </source>
</evidence>
<dbReference type="AlphaFoldDB" id="B2A3Q5"/>
<dbReference type="Pfam" id="PF12822">
    <property type="entry name" value="ECF_trnsprt"/>
    <property type="match status" value="1"/>
</dbReference>
<dbReference type="EMBL" id="CP001034">
    <property type="protein sequence ID" value="ACB83681.1"/>
    <property type="molecule type" value="Genomic_DNA"/>
</dbReference>
<feature type="transmembrane region" description="Helical" evidence="1">
    <location>
        <begin position="118"/>
        <end position="142"/>
    </location>
</feature>
<dbReference type="KEGG" id="nth:Nther_0082"/>
<reference evidence="2 3" key="2">
    <citation type="journal article" date="2011" name="J. Bacteriol.">
        <title>Complete genome sequence of the anaerobic, halophilic alkalithermophile Natranaerobius thermophilus JW/NM-WN-LF.</title>
        <authorList>
            <person name="Zhao B."/>
            <person name="Mesbah N.M."/>
            <person name="Dalin E."/>
            <person name="Goodwin L."/>
            <person name="Nolan M."/>
            <person name="Pitluck S."/>
            <person name="Chertkov O."/>
            <person name="Brettin T.S."/>
            <person name="Han J."/>
            <person name="Larimer F.W."/>
            <person name="Land M.L."/>
            <person name="Hauser L."/>
            <person name="Kyrpides N."/>
            <person name="Wiegel J."/>
        </authorList>
    </citation>
    <scope>NUCLEOTIDE SEQUENCE [LARGE SCALE GENOMIC DNA]</scope>
    <source>
        <strain evidence="3">ATCC BAA-1301 / DSM 18059 / JW/NM-WN-LF</strain>
    </source>
</reference>
<gene>
    <name evidence="2" type="ordered locus">Nther_0082</name>
</gene>
<protein>
    <submittedName>
        <fullName evidence="2">Membrane protein</fullName>
    </submittedName>
</protein>
<dbReference type="HOGENOM" id="CLU_088550_1_0_9"/>
<feature type="transmembrane region" description="Helical" evidence="1">
    <location>
        <begin position="148"/>
        <end position="174"/>
    </location>
</feature>
<dbReference type="Gene3D" id="1.10.1760.20">
    <property type="match status" value="1"/>
</dbReference>
<dbReference type="InterPro" id="IPR024529">
    <property type="entry name" value="ECF_trnsprt_substrate-spec"/>
</dbReference>
<sequence>MHSRAIINSSTRKLAVGGLLSAISIVMSFTPLGYVPVPTPAGSVTTMHVPVIIAALLEGPYIGTMVGSIFGLTSFIRGANFFVDPVVAIIPRLFIGMGSYFAMRLTARLLSDKTKRDFLPYAAGAFTGTVINTAGVLSLATLRGYLPGYAAAGVAVSHGIPEIIVAIILTILICRTVRKLY</sequence>